<dbReference type="PANTHER" id="PTHR11474">
    <property type="entry name" value="TYROSINASE FAMILY MEMBER"/>
    <property type="match status" value="1"/>
</dbReference>
<dbReference type="InterPro" id="IPR008922">
    <property type="entry name" value="Di-copper_centre_dom_sf"/>
</dbReference>
<keyword evidence="5" id="KW-0560">Oxidoreductase</keyword>
<dbReference type="PRINTS" id="PR00092">
    <property type="entry name" value="TYROSINASE"/>
</dbReference>
<sequence length="322" mass="35973">MLFAVLFNLLLLSLSTALALPLDESRGTCTKPQLRREWRDLSRADRKSYVAAVLCMKKKPSSIGLSTSLYDDFPWVHNKLTNEIHFVASFLPWHRYFISIYEQALKGCGYSGVATYWDWTRDVASMPSSPVFSPINGFGGNGSPDKAMQLDGNTQRCVADGPLKDLQLPYFGDNAEPHCLLRTFNAGGEDAGDMLSPNYTPDAVEQVMQSQDYDSFRIALESGPHGAIHAALGGDMSPATAPNDPLFFLHHAQVDRLWWLWQQESPLVRTREYAGIRTQDQLDGVIPPGAQVTDLLHMAGLASDIKVEELLTTQNRRLCYRY</sequence>
<dbReference type="RefSeq" id="XP_033604394.1">
    <property type="nucleotide sequence ID" value="XM_033747931.1"/>
</dbReference>
<dbReference type="AlphaFoldDB" id="A0A6A6WGM4"/>
<evidence type="ECO:0000313" key="5">
    <source>
        <dbReference type="EMBL" id="KAF2761943.1"/>
    </source>
</evidence>
<dbReference type="EMBL" id="ML996566">
    <property type="protein sequence ID" value="KAF2761943.1"/>
    <property type="molecule type" value="Genomic_DNA"/>
</dbReference>
<dbReference type="Pfam" id="PF00264">
    <property type="entry name" value="Tyrosinase"/>
    <property type="match status" value="1"/>
</dbReference>
<evidence type="ECO:0000313" key="6">
    <source>
        <dbReference type="Proteomes" id="UP000799437"/>
    </source>
</evidence>
<organism evidence="5 6">
    <name type="scientific">Pseudovirgaria hyperparasitica</name>
    <dbReference type="NCBI Taxonomy" id="470096"/>
    <lineage>
        <taxon>Eukaryota</taxon>
        <taxon>Fungi</taxon>
        <taxon>Dikarya</taxon>
        <taxon>Ascomycota</taxon>
        <taxon>Pezizomycotina</taxon>
        <taxon>Dothideomycetes</taxon>
        <taxon>Dothideomycetes incertae sedis</taxon>
        <taxon>Acrospermales</taxon>
        <taxon>Acrospermaceae</taxon>
        <taxon>Pseudovirgaria</taxon>
    </lineage>
</organism>
<keyword evidence="5" id="KW-0503">Monooxygenase</keyword>
<evidence type="ECO:0000256" key="1">
    <source>
        <dbReference type="ARBA" id="ARBA00022723"/>
    </source>
</evidence>
<evidence type="ECO:0000256" key="3">
    <source>
        <dbReference type="SAM" id="SignalP"/>
    </source>
</evidence>
<dbReference type="OrthoDB" id="6132182at2759"/>
<dbReference type="InterPro" id="IPR002227">
    <property type="entry name" value="Tyrosinase_Cu-bd"/>
</dbReference>
<accession>A0A6A6WGM4</accession>
<proteinExistence type="predicted"/>
<dbReference type="GO" id="GO:0046872">
    <property type="term" value="F:metal ion binding"/>
    <property type="evidence" value="ECO:0007669"/>
    <property type="project" value="UniProtKB-KW"/>
</dbReference>
<keyword evidence="2" id="KW-0186">Copper</keyword>
<dbReference type="Proteomes" id="UP000799437">
    <property type="component" value="Unassembled WGS sequence"/>
</dbReference>
<protein>
    <submittedName>
        <fullName evidence="5">Monooxygenase</fullName>
    </submittedName>
</protein>
<dbReference type="GeneID" id="54488985"/>
<name>A0A6A6WGM4_9PEZI</name>
<feature type="chain" id="PRO_5025581635" evidence="3">
    <location>
        <begin position="20"/>
        <end position="322"/>
    </location>
</feature>
<dbReference type="Gene3D" id="1.10.1280.10">
    <property type="entry name" value="Di-copper center containing domain from catechol oxidase"/>
    <property type="match status" value="1"/>
</dbReference>
<evidence type="ECO:0000256" key="2">
    <source>
        <dbReference type="ARBA" id="ARBA00023008"/>
    </source>
</evidence>
<keyword evidence="3" id="KW-0732">Signal</keyword>
<dbReference type="SUPFAM" id="SSF48056">
    <property type="entry name" value="Di-copper centre-containing domain"/>
    <property type="match status" value="1"/>
</dbReference>
<feature type="domain" description="Tyrosinase copper-binding" evidence="4">
    <location>
        <begin position="244"/>
        <end position="255"/>
    </location>
</feature>
<keyword evidence="1" id="KW-0479">Metal-binding</keyword>
<dbReference type="PANTHER" id="PTHR11474:SF126">
    <property type="entry name" value="TYROSINASE-LIKE PROTEIN TYR-1-RELATED"/>
    <property type="match status" value="1"/>
</dbReference>
<keyword evidence="6" id="KW-1185">Reference proteome</keyword>
<dbReference type="GO" id="GO:0004497">
    <property type="term" value="F:monooxygenase activity"/>
    <property type="evidence" value="ECO:0007669"/>
    <property type="project" value="UniProtKB-KW"/>
</dbReference>
<dbReference type="PROSITE" id="PS00498">
    <property type="entry name" value="TYROSINASE_2"/>
    <property type="match status" value="1"/>
</dbReference>
<gene>
    <name evidence="5" type="ORF">EJ05DRAFT_507553</name>
</gene>
<dbReference type="InterPro" id="IPR050316">
    <property type="entry name" value="Tyrosinase/Hemocyanin"/>
</dbReference>
<evidence type="ECO:0000259" key="4">
    <source>
        <dbReference type="PROSITE" id="PS00498"/>
    </source>
</evidence>
<feature type="signal peptide" evidence="3">
    <location>
        <begin position="1"/>
        <end position="19"/>
    </location>
</feature>
<reference evidence="5" key="1">
    <citation type="journal article" date="2020" name="Stud. Mycol.">
        <title>101 Dothideomycetes genomes: a test case for predicting lifestyles and emergence of pathogens.</title>
        <authorList>
            <person name="Haridas S."/>
            <person name="Albert R."/>
            <person name="Binder M."/>
            <person name="Bloem J."/>
            <person name="Labutti K."/>
            <person name="Salamov A."/>
            <person name="Andreopoulos B."/>
            <person name="Baker S."/>
            <person name="Barry K."/>
            <person name="Bills G."/>
            <person name="Bluhm B."/>
            <person name="Cannon C."/>
            <person name="Castanera R."/>
            <person name="Culley D."/>
            <person name="Daum C."/>
            <person name="Ezra D."/>
            <person name="Gonzalez J."/>
            <person name="Henrissat B."/>
            <person name="Kuo A."/>
            <person name="Liang C."/>
            <person name="Lipzen A."/>
            <person name="Lutzoni F."/>
            <person name="Magnuson J."/>
            <person name="Mondo S."/>
            <person name="Nolan M."/>
            <person name="Ohm R."/>
            <person name="Pangilinan J."/>
            <person name="Park H.-J."/>
            <person name="Ramirez L."/>
            <person name="Alfaro M."/>
            <person name="Sun H."/>
            <person name="Tritt A."/>
            <person name="Yoshinaga Y."/>
            <person name="Zwiers L.-H."/>
            <person name="Turgeon B."/>
            <person name="Goodwin S."/>
            <person name="Spatafora J."/>
            <person name="Crous P."/>
            <person name="Grigoriev I."/>
        </authorList>
    </citation>
    <scope>NUCLEOTIDE SEQUENCE</scope>
    <source>
        <strain evidence="5">CBS 121739</strain>
    </source>
</reference>